<gene>
    <name evidence="2" type="ORF">V1634_19775</name>
</gene>
<protein>
    <submittedName>
        <fullName evidence="2">Uncharacterized protein</fullName>
    </submittedName>
</protein>
<organism evidence="2 3">
    <name type="scientific">Plantactinospora veratri</name>
    <dbReference type="NCBI Taxonomy" id="1436122"/>
    <lineage>
        <taxon>Bacteria</taxon>
        <taxon>Bacillati</taxon>
        <taxon>Actinomycetota</taxon>
        <taxon>Actinomycetes</taxon>
        <taxon>Micromonosporales</taxon>
        <taxon>Micromonosporaceae</taxon>
        <taxon>Plantactinospora</taxon>
    </lineage>
</organism>
<evidence type="ECO:0000313" key="2">
    <source>
        <dbReference type="EMBL" id="MEE6309080.1"/>
    </source>
</evidence>
<dbReference type="EMBL" id="JAZGQL010000014">
    <property type="protein sequence ID" value="MEE6309080.1"/>
    <property type="molecule type" value="Genomic_DNA"/>
</dbReference>
<accession>A0ABU7SGL4</accession>
<reference evidence="2 3" key="1">
    <citation type="submission" date="2024-01" db="EMBL/GenBank/DDBJ databases">
        <title>Genome insights into Plantactinospora veratri sp. nov.</title>
        <authorList>
            <person name="Wang L."/>
        </authorList>
    </citation>
    <scope>NUCLEOTIDE SEQUENCE [LARGE SCALE GENOMIC DNA]</scope>
    <source>
        <strain evidence="2 3">NEAU-FHS4</strain>
    </source>
</reference>
<name>A0ABU7SGL4_9ACTN</name>
<dbReference type="Proteomes" id="UP001339911">
    <property type="component" value="Unassembled WGS sequence"/>
</dbReference>
<evidence type="ECO:0000256" key="1">
    <source>
        <dbReference type="SAM" id="MobiDB-lite"/>
    </source>
</evidence>
<keyword evidence="3" id="KW-1185">Reference proteome</keyword>
<proteinExistence type="predicted"/>
<feature type="region of interest" description="Disordered" evidence="1">
    <location>
        <begin position="1"/>
        <end position="26"/>
    </location>
</feature>
<sequence length="75" mass="7928">MRSRPPYPDERGGHIPQALRSGGRAEAGEVAAALGLTGETVGKDPSDIDLLVTDTGLPDGRRRELTNAGLRVEYA</sequence>
<evidence type="ECO:0000313" key="3">
    <source>
        <dbReference type="Proteomes" id="UP001339911"/>
    </source>
</evidence>
<comment type="caution">
    <text evidence="2">The sequence shown here is derived from an EMBL/GenBank/DDBJ whole genome shotgun (WGS) entry which is preliminary data.</text>
</comment>